<keyword evidence="2" id="KW-1185">Reference proteome</keyword>
<dbReference type="Proteomes" id="UP001141806">
    <property type="component" value="Unassembled WGS sequence"/>
</dbReference>
<dbReference type="AlphaFoldDB" id="A0A9Q0H0W1"/>
<gene>
    <name evidence="1" type="ORF">NE237_013962</name>
</gene>
<accession>A0A9Q0H0W1</accession>
<proteinExistence type="predicted"/>
<evidence type="ECO:0000313" key="1">
    <source>
        <dbReference type="EMBL" id="KAJ4957179.1"/>
    </source>
</evidence>
<organism evidence="1 2">
    <name type="scientific">Protea cynaroides</name>
    <dbReference type="NCBI Taxonomy" id="273540"/>
    <lineage>
        <taxon>Eukaryota</taxon>
        <taxon>Viridiplantae</taxon>
        <taxon>Streptophyta</taxon>
        <taxon>Embryophyta</taxon>
        <taxon>Tracheophyta</taxon>
        <taxon>Spermatophyta</taxon>
        <taxon>Magnoliopsida</taxon>
        <taxon>Proteales</taxon>
        <taxon>Proteaceae</taxon>
        <taxon>Protea</taxon>
    </lineage>
</organism>
<evidence type="ECO:0000313" key="2">
    <source>
        <dbReference type="Proteomes" id="UP001141806"/>
    </source>
</evidence>
<sequence>MWYHVLVNSFGIHVSFSCAKKREKGYLIPDDGRMLLPSSLKILGSDLEKVRFMVSEIGSESVVFRLVPIPETCFEIKYECSLISKSIEDDPMSDSGYLNLMRFLSNHWRSYRALHELNWDHGRHLCQIKGGTLGGKSQKDLVIGN</sequence>
<protein>
    <submittedName>
        <fullName evidence="1">Uncharacterized protein</fullName>
    </submittedName>
</protein>
<comment type="caution">
    <text evidence="1">The sequence shown here is derived from an EMBL/GenBank/DDBJ whole genome shotgun (WGS) entry which is preliminary data.</text>
</comment>
<dbReference type="EMBL" id="JAMYWD010000011">
    <property type="protein sequence ID" value="KAJ4957179.1"/>
    <property type="molecule type" value="Genomic_DNA"/>
</dbReference>
<reference evidence="1" key="1">
    <citation type="journal article" date="2023" name="Plant J.">
        <title>The genome of the king protea, Protea cynaroides.</title>
        <authorList>
            <person name="Chang J."/>
            <person name="Duong T.A."/>
            <person name="Schoeman C."/>
            <person name="Ma X."/>
            <person name="Roodt D."/>
            <person name="Barker N."/>
            <person name="Li Z."/>
            <person name="Van de Peer Y."/>
            <person name="Mizrachi E."/>
        </authorList>
    </citation>
    <scope>NUCLEOTIDE SEQUENCE</scope>
    <source>
        <tissue evidence="1">Young leaves</tissue>
    </source>
</reference>
<name>A0A9Q0H0W1_9MAGN</name>